<accession>A0ABW2MYN7</accession>
<organism evidence="1 2">
    <name type="scientific">Nocardioides astragali</name>
    <dbReference type="NCBI Taxonomy" id="1776736"/>
    <lineage>
        <taxon>Bacteria</taxon>
        <taxon>Bacillati</taxon>
        <taxon>Actinomycetota</taxon>
        <taxon>Actinomycetes</taxon>
        <taxon>Propionibacteriales</taxon>
        <taxon>Nocardioidaceae</taxon>
        <taxon>Nocardioides</taxon>
    </lineage>
</organism>
<evidence type="ECO:0000313" key="2">
    <source>
        <dbReference type="Proteomes" id="UP001596524"/>
    </source>
</evidence>
<protein>
    <recommendedName>
        <fullName evidence="3">DksA C4-type domain-containing protein</fullName>
    </recommendedName>
</protein>
<keyword evidence="2" id="KW-1185">Reference proteome</keyword>
<evidence type="ECO:0000313" key="1">
    <source>
        <dbReference type="EMBL" id="MFC7359838.1"/>
    </source>
</evidence>
<sequence>MCARCETRIHAKRIELQPWVITCTACAPPDRPVSRPVPAIESE</sequence>
<name>A0ABW2MYN7_9ACTN</name>
<dbReference type="EMBL" id="JBHTCH010000004">
    <property type="protein sequence ID" value="MFC7359838.1"/>
    <property type="molecule type" value="Genomic_DNA"/>
</dbReference>
<reference evidence="2" key="1">
    <citation type="journal article" date="2019" name="Int. J. Syst. Evol. Microbiol.">
        <title>The Global Catalogue of Microorganisms (GCM) 10K type strain sequencing project: providing services to taxonomists for standard genome sequencing and annotation.</title>
        <authorList>
            <consortium name="The Broad Institute Genomics Platform"/>
            <consortium name="The Broad Institute Genome Sequencing Center for Infectious Disease"/>
            <person name="Wu L."/>
            <person name="Ma J."/>
        </authorList>
    </citation>
    <scope>NUCLEOTIDE SEQUENCE [LARGE SCALE GENOMIC DNA]</scope>
    <source>
        <strain evidence="2">FCH27</strain>
    </source>
</reference>
<comment type="caution">
    <text evidence="1">The sequence shown here is derived from an EMBL/GenBank/DDBJ whole genome shotgun (WGS) entry which is preliminary data.</text>
</comment>
<dbReference type="Proteomes" id="UP001596524">
    <property type="component" value="Unassembled WGS sequence"/>
</dbReference>
<gene>
    <name evidence="1" type="ORF">ACFQO6_06110</name>
</gene>
<dbReference type="RefSeq" id="WP_372496533.1">
    <property type="nucleotide sequence ID" value="NZ_JAFMZM010000002.1"/>
</dbReference>
<evidence type="ECO:0008006" key="3">
    <source>
        <dbReference type="Google" id="ProtNLM"/>
    </source>
</evidence>
<proteinExistence type="predicted"/>